<feature type="transmembrane region" description="Helical" evidence="1">
    <location>
        <begin position="53"/>
        <end position="71"/>
    </location>
</feature>
<evidence type="ECO:0000256" key="1">
    <source>
        <dbReference type="SAM" id="Phobius"/>
    </source>
</evidence>
<keyword evidence="1" id="KW-1133">Transmembrane helix</keyword>
<keyword evidence="1" id="KW-0812">Transmembrane</keyword>
<name>A0A8S5RYU2_9CAUD</name>
<sequence>MFDYEEFLGIKKLLNFALKISYFLIMCIVIFILIKIVKLLYFYDIDWNTVSNGLNILLDWKIIVIIICVMFKEDFSGFIKRFNLFKLSDMVQIQAQTQQIPINSSNKDIDNSSNIKNENTGNSEKNSIDLLNEQLKFERILNCIYGTQLKILECIKTYQKIDKRYIFNTQYQEHIYLCNSFRVNIVSLDDYLRLLFNLNLIKYNNDNMIILTDEGIRFMEYKYKNYPILFRVL</sequence>
<reference evidence="2" key="1">
    <citation type="journal article" date="2021" name="Proc. Natl. Acad. Sci. U.S.A.">
        <title>A Catalog of Tens of Thousands of Viruses from Human Metagenomes Reveals Hidden Associations with Chronic Diseases.</title>
        <authorList>
            <person name="Tisza M.J."/>
            <person name="Buck C.B."/>
        </authorList>
    </citation>
    <scope>NUCLEOTIDE SEQUENCE</scope>
    <source>
        <strain evidence="2">CtWdm1</strain>
    </source>
</reference>
<proteinExistence type="predicted"/>
<accession>A0A8S5RYU2</accession>
<keyword evidence="1" id="KW-0472">Membrane</keyword>
<organism evidence="2">
    <name type="scientific">Siphoviridae sp. ctWdm1</name>
    <dbReference type="NCBI Taxonomy" id="2827883"/>
    <lineage>
        <taxon>Viruses</taxon>
        <taxon>Duplodnaviria</taxon>
        <taxon>Heunggongvirae</taxon>
        <taxon>Uroviricota</taxon>
        <taxon>Caudoviricetes</taxon>
    </lineage>
</organism>
<evidence type="ECO:0000313" key="2">
    <source>
        <dbReference type="EMBL" id="DAF43554.1"/>
    </source>
</evidence>
<protein>
    <submittedName>
        <fullName evidence="2">Uncharacterized protein</fullName>
    </submittedName>
</protein>
<dbReference type="EMBL" id="BK032509">
    <property type="protein sequence ID" value="DAF43554.1"/>
    <property type="molecule type" value="Genomic_DNA"/>
</dbReference>
<feature type="transmembrane region" description="Helical" evidence="1">
    <location>
        <begin position="20"/>
        <end position="41"/>
    </location>
</feature>